<evidence type="ECO:0000313" key="3">
    <source>
        <dbReference type="Proteomes" id="UP000231246"/>
    </source>
</evidence>
<dbReference type="EMBL" id="PCTA01000029">
    <property type="protein sequence ID" value="PIP61348.1"/>
    <property type="molecule type" value="Genomic_DNA"/>
</dbReference>
<proteinExistence type="predicted"/>
<dbReference type="Proteomes" id="UP000231246">
    <property type="component" value="Unassembled WGS sequence"/>
</dbReference>
<gene>
    <name evidence="2" type="ORF">COW99_04630</name>
</gene>
<dbReference type="PANTHER" id="PTHR35458:SF2">
    <property type="entry name" value="SLR0755 PROTEIN"/>
    <property type="match status" value="1"/>
</dbReference>
<organism evidence="2 3">
    <name type="scientific">Candidatus Roizmanbacteria bacterium CG22_combo_CG10-13_8_21_14_all_38_20</name>
    <dbReference type="NCBI Taxonomy" id="1974862"/>
    <lineage>
        <taxon>Bacteria</taxon>
        <taxon>Candidatus Roizmaniibacteriota</taxon>
    </lineage>
</organism>
<sequence length="194" mass="23235">MKQMTNSKALRLNDKTAVFIDWANVYGWKKVLKYEPDPKKIYKYLKKYKEIKEINFYYGTDDHPKSRKFIRDVKLMGYRIKTKPVKHIIVRKIKGEIVTVRKCDFDIEIVMDMYAALDRDINSFIFFTGDGDFEPIYKYLIKHNKKIIVVYMPGHLGKEIWQMKKGIFKIEMKKLGNFVKKCPRTYELNQPGRD</sequence>
<comment type="caution">
    <text evidence="2">The sequence shown here is derived from an EMBL/GenBank/DDBJ whole genome shotgun (WGS) entry which is preliminary data.</text>
</comment>
<dbReference type="Gene3D" id="3.40.50.1010">
    <property type="entry name" value="5'-nuclease"/>
    <property type="match status" value="1"/>
</dbReference>
<feature type="domain" description="NYN" evidence="1">
    <location>
        <begin position="15"/>
        <end position="152"/>
    </location>
</feature>
<dbReference type="PANTHER" id="PTHR35458">
    <property type="entry name" value="SLR0755 PROTEIN"/>
    <property type="match status" value="1"/>
</dbReference>
<name>A0A2H0BWJ0_9BACT</name>
<dbReference type="InterPro" id="IPR021139">
    <property type="entry name" value="NYN"/>
</dbReference>
<evidence type="ECO:0000313" key="2">
    <source>
        <dbReference type="EMBL" id="PIP61348.1"/>
    </source>
</evidence>
<protein>
    <recommendedName>
        <fullName evidence="1">NYN domain-containing protein</fullName>
    </recommendedName>
</protein>
<evidence type="ECO:0000259" key="1">
    <source>
        <dbReference type="Pfam" id="PF01936"/>
    </source>
</evidence>
<dbReference type="InterPro" id="IPR047140">
    <property type="entry name" value="LabA"/>
</dbReference>
<dbReference type="GO" id="GO:0004540">
    <property type="term" value="F:RNA nuclease activity"/>
    <property type="evidence" value="ECO:0007669"/>
    <property type="project" value="InterPro"/>
</dbReference>
<accession>A0A2H0BWJ0</accession>
<reference evidence="2 3" key="1">
    <citation type="submission" date="2017-09" db="EMBL/GenBank/DDBJ databases">
        <title>Depth-based differentiation of microbial function through sediment-hosted aquifers and enrichment of novel symbionts in the deep terrestrial subsurface.</title>
        <authorList>
            <person name="Probst A.J."/>
            <person name="Ladd B."/>
            <person name="Jarett J.K."/>
            <person name="Geller-Mcgrath D.E."/>
            <person name="Sieber C.M."/>
            <person name="Emerson J.B."/>
            <person name="Anantharaman K."/>
            <person name="Thomas B.C."/>
            <person name="Malmstrom R."/>
            <person name="Stieglmeier M."/>
            <person name="Klingl A."/>
            <person name="Woyke T."/>
            <person name="Ryan C.M."/>
            <person name="Banfield J.F."/>
        </authorList>
    </citation>
    <scope>NUCLEOTIDE SEQUENCE [LARGE SCALE GENOMIC DNA]</scope>
    <source>
        <strain evidence="2">CG22_combo_CG10-13_8_21_14_all_38_20</strain>
    </source>
</reference>
<dbReference type="Pfam" id="PF01936">
    <property type="entry name" value="NYN"/>
    <property type="match status" value="1"/>
</dbReference>
<dbReference type="AlphaFoldDB" id="A0A2H0BWJ0"/>